<dbReference type="PANTHER" id="PTHR30535:SF34">
    <property type="entry name" value="MOLYBDATE-BINDING PROTEIN MOLA"/>
    <property type="match status" value="1"/>
</dbReference>
<reference evidence="4 5" key="1">
    <citation type="submission" date="2019-06" db="EMBL/GenBank/DDBJ databases">
        <title>Whole genome shotgun sequence of Pseudonocardia hydrocarbonoxydans NBRC 14498.</title>
        <authorList>
            <person name="Hosoyama A."/>
            <person name="Uohara A."/>
            <person name="Ohji S."/>
            <person name="Ichikawa N."/>
        </authorList>
    </citation>
    <scope>NUCLEOTIDE SEQUENCE [LARGE SCALE GENOMIC DNA]</scope>
    <source>
        <strain evidence="4 5">NBRC 14498</strain>
    </source>
</reference>
<proteinExistence type="inferred from homology"/>
<dbReference type="RefSeq" id="WP_141278400.1">
    <property type="nucleotide sequence ID" value="NZ_BAAARZ010000004.1"/>
</dbReference>
<dbReference type="GO" id="GO:0071281">
    <property type="term" value="P:cellular response to iron ion"/>
    <property type="evidence" value="ECO:0007669"/>
    <property type="project" value="TreeGrafter"/>
</dbReference>
<evidence type="ECO:0000256" key="1">
    <source>
        <dbReference type="ARBA" id="ARBA00008814"/>
    </source>
</evidence>
<keyword evidence="2" id="KW-0732">Signal</keyword>
<feature type="chain" id="PRO_5038384868" evidence="2">
    <location>
        <begin position="19"/>
        <end position="378"/>
    </location>
</feature>
<feature type="domain" description="Fe/B12 periplasmic-binding" evidence="3">
    <location>
        <begin position="96"/>
        <end position="365"/>
    </location>
</feature>
<comment type="similarity">
    <text evidence="1">Belongs to the bacterial solute-binding protein 8 family.</text>
</comment>
<accession>A0A4Y3WNP7</accession>
<dbReference type="Gene3D" id="3.40.50.1980">
    <property type="entry name" value="Nitrogenase molybdenum iron protein domain"/>
    <property type="match status" value="2"/>
</dbReference>
<evidence type="ECO:0000256" key="2">
    <source>
        <dbReference type="SAM" id="SignalP"/>
    </source>
</evidence>
<dbReference type="OrthoDB" id="9812528at2"/>
<name>A0A4Y3WNP7_9PSEU</name>
<dbReference type="InterPro" id="IPR050902">
    <property type="entry name" value="ABC_Transporter_SBP"/>
</dbReference>
<dbReference type="SUPFAM" id="SSF53807">
    <property type="entry name" value="Helical backbone' metal receptor"/>
    <property type="match status" value="1"/>
</dbReference>
<dbReference type="PANTHER" id="PTHR30535">
    <property type="entry name" value="VITAMIN B12-BINDING PROTEIN"/>
    <property type="match status" value="1"/>
</dbReference>
<sequence>MRLVPALLAGVVVLSACAAAPPAAPAACVPGTGGRSTVEHAENFSLTYAEGYQVLTVDQPSPGAEPESYVLVTCGATPELPPELASAQRITVPVDSLYSGSTTHLPLLVDLGRVDVLTGVATAAFVSSPEVLAAIDAGAVAEYAPTEQIDVERVVTGRPDVLMTGGFDDPAHATLRQAGIPVVANAEYLEPTPLGRAEWIKVMAALTGDELRAAAVFDQVEAAYTGTAARAAGAEPVPVLAGSLFQGTWSVPAGGSYLGRLLDDAGGANPWSDDPSTSSLTLDFETVYATAGQAPVWLATQDWADRAAALAADPRYGELAAMREGRVWTANRAIGPGGGNDFYERGVTRPDLVLADLVAILHPELAPAHEQTFYTELR</sequence>
<evidence type="ECO:0000259" key="3">
    <source>
        <dbReference type="PROSITE" id="PS50983"/>
    </source>
</evidence>
<dbReference type="Proteomes" id="UP000320338">
    <property type="component" value="Unassembled WGS sequence"/>
</dbReference>
<organism evidence="4 5">
    <name type="scientific">Pseudonocardia hydrocarbonoxydans</name>
    <dbReference type="NCBI Taxonomy" id="76726"/>
    <lineage>
        <taxon>Bacteria</taxon>
        <taxon>Bacillati</taxon>
        <taxon>Actinomycetota</taxon>
        <taxon>Actinomycetes</taxon>
        <taxon>Pseudonocardiales</taxon>
        <taxon>Pseudonocardiaceae</taxon>
        <taxon>Pseudonocardia</taxon>
    </lineage>
</organism>
<dbReference type="PROSITE" id="PS51257">
    <property type="entry name" value="PROKAR_LIPOPROTEIN"/>
    <property type="match status" value="1"/>
</dbReference>
<keyword evidence="5" id="KW-1185">Reference proteome</keyword>
<protein>
    <submittedName>
        <fullName evidence="4">ABC transporter substrate-binding protein</fullName>
    </submittedName>
</protein>
<evidence type="ECO:0000313" key="4">
    <source>
        <dbReference type="EMBL" id="GEC19861.1"/>
    </source>
</evidence>
<comment type="caution">
    <text evidence="4">The sequence shown here is derived from an EMBL/GenBank/DDBJ whole genome shotgun (WGS) entry which is preliminary data.</text>
</comment>
<dbReference type="PROSITE" id="PS50983">
    <property type="entry name" value="FE_B12_PBP"/>
    <property type="match status" value="1"/>
</dbReference>
<dbReference type="Pfam" id="PF01497">
    <property type="entry name" value="Peripla_BP_2"/>
    <property type="match status" value="1"/>
</dbReference>
<dbReference type="AlphaFoldDB" id="A0A4Y3WNP7"/>
<dbReference type="EMBL" id="BJNG01000016">
    <property type="protein sequence ID" value="GEC19861.1"/>
    <property type="molecule type" value="Genomic_DNA"/>
</dbReference>
<evidence type="ECO:0000313" key="5">
    <source>
        <dbReference type="Proteomes" id="UP000320338"/>
    </source>
</evidence>
<gene>
    <name evidence="4" type="ORF">PHY01_21440</name>
</gene>
<dbReference type="InterPro" id="IPR002491">
    <property type="entry name" value="ABC_transptr_periplasmic_BD"/>
</dbReference>
<feature type="signal peptide" evidence="2">
    <location>
        <begin position="1"/>
        <end position="18"/>
    </location>
</feature>